<dbReference type="GO" id="GO:0016787">
    <property type="term" value="F:hydrolase activity"/>
    <property type="evidence" value="ECO:0007669"/>
    <property type="project" value="UniProtKB-KW"/>
</dbReference>
<accession>A0A6M1RNV9</accession>
<keyword evidence="2" id="KW-1185">Reference proteome</keyword>
<organism evidence="1 2">
    <name type="scientific">Limisphaera ngatamarikiensis</name>
    <dbReference type="NCBI Taxonomy" id="1324935"/>
    <lineage>
        <taxon>Bacteria</taxon>
        <taxon>Pseudomonadati</taxon>
        <taxon>Verrucomicrobiota</taxon>
        <taxon>Verrucomicrobiia</taxon>
        <taxon>Limisphaerales</taxon>
        <taxon>Limisphaeraceae</taxon>
        <taxon>Limisphaera</taxon>
    </lineage>
</organism>
<dbReference type="EMBL" id="JAAKYA010000053">
    <property type="protein sequence ID" value="NGO39353.1"/>
    <property type="molecule type" value="Genomic_DNA"/>
</dbReference>
<dbReference type="PANTHER" id="PTHR10151:SF120">
    <property type="entry name" value="BIS(5'-ADENOSYL)-TRIPHOSPHATASE"/>
    <property type="match status" value="1"/>
</dbReference>
<dbReference type="RefSeq" id="WP_165107329.1">
    <property type="nucleotide sequence ID" value="NZ_JAAKYA010000053.1"/>
</dbReference>
<name>A0A6M1RNV9_9BACT</name>
<gene>
    <name evidence="1" type="ORF">G4L39_08075</name>
</gene>
<keyword evidence="1" id="KW-0808">Transferase</keyword>
<dbReference type="InterPro" id="IPR017850">
    <property type="entry name" value="Alkaline_phosphatase_core_sf"/>
</dbReference>
<dbReference type="Pfam" id="PF01663">
    <property type="entry name" value="Phosphodiest"/>
    <property type="match status" value="1"/>
</dbReference>
<dbReference type="InterPro" id="IPR002591">
    <property type="entry name" value="Phosphodiest/P_Trfase"/>
</dbReference>
<evidence type="ECO:0000313" key="1">
    <source>
        <dbReference type="EMBL" id="NGO39353.1"/>
    </source>
</evidence>
<sequence>MKRGGWTASLVILWLWGTLAPAWAEPRTAHVVIVSMDGAAPWVLRHTHLPVLHQLYREGASTWDAETIRPPVTLPSHTSMLTGVEPSRHRITWNDWRPTNGVVRVPTIFAAAKRAGFTTAMFVGKEKFQHLFQPGTLDYFDYGGQCLTNPRVAVNGSDGDDCYTSAPAESLSARSVARRAAAYLMQHKPNLCFIHLADPDVVGHKYGWGSPEQRRSLEEVDRALHDILSALRKGGLRGNTVLIVTADHGGRGKGHSEDVLENVRIPWIAWGAGVRHGTELTRPINTCDTAATALWLLDIMPPERLDGRPVREAFRTR</sequence>
<dbReference type="SUPFAM" id="SSF53649">
    <property type="entry name" value="Alkaline phosphatase-like"/>
    <property type="match status" value="1"/>
</dbReference>
<dbReference type="Gene3D" id="3.40.720.10">
    <property type="entry name" value="Alkaline Phosphatase, subunit A"/>
    <property type="match status" value="1"/>
</dbReference>
<dbReference type="Proteomes" id="UP000477311">
    <property type="component" value="Unassembled WGS sequence"/>
</dbReference>
<dbReference type="GO" id="GO:0016740">
    <property type="term" value="F:transferase activity"/>
    <property type="evidence" value="ECO:0007669"/>
    <property type="project" value="UniProtKB-KW"/>
</dbReference>
<proteinExistence type="predicted"/>
<evidence type="ECO:0000313" key="2">
    <source>
        <dbReference type="Proteomes" id="UP000477311"/>
    </source>
</evidence>
<protein>
    <submittedName>
        <fullName evidence="1">Sulfatase-like hydrolase/transferase</fullName>
    </submittedName>
</protein>
<dbReference type="PANTHER" id="PTHR10151">
    <property type="entry name" value="ECTONUCLEOTIDE PYROPHOSPHATASE/PHOSPHODIESTERASE"/>
    <property type="match status" value="1"/>
</dbReference>
<dbReference type="AlphaFoldDB" id="A0A6M1RNV9"/>
<keyword evidence="1" id="KW-0378">Hydrolase</keyword>
<reference evidence="1 2" key="1">
    <citation type="submission" date="2020-02" db="EMBL/GenBank/DDBJ databases">
        <title>Draft genome sequence of Limisphaera ngatamarikiensis NGM72.4T, a thermophilic Verrucomicrobia grouped in subdivision 3.</title>
        <authorList>
            <person name="Carere C.R."/>
            <person name="Steen J."/>
            <person name="Hugenholtz P."/>
            <person name="Stott M.B."/>
        </authorList>
    </citation>
    <scope>NUCLEOTIDE SEQUENCE [LARGE SCALE GENOMIC DNA]</scope>
    <source>
        <strain evidence="1 2">NGM72.4</strain>
    </source>
</reference>
<comment type="caution">
    <text evidence="1">The sequence shown here is derived from an EMBL/GenBank/DDBJ whole genome shotgun (WGS) entry which is preliminary data.</text>
</comment>